<dbReference type="AlphaFoldDB" id="N0BE35"/>
<dbReference type="HOGENOM" id="CLU_2180277_0_0_5"/>
<evidence type="ECO:0000313" key="3">
    <source>
        <dbReference type="Proteomes" id="UP000005952"/>
    </source>
</evidence>
<dbReference type="Proteomes" id="UP000005952">
    <property type="component" value="Chromosome"/>
</dbReference>
<feature type="chain" id="PRO_5004105547" evidence="1">
    <location>
        <begin position="30"/>
        <end position="112"/>
    </location>
</feature>
<gene>
    <name evidence="2" type="ORF">HYPDE_35523</name>
</gene>
<proteinExistence type="predicted"/>
<keyword evidence="1" id="KW-0732">Signal</keyword>
<organism evidence="2 3">
    <name type="scientific">Hyphomicrobium denitrificans 1NES1</name>
    <dbReference type="NCBI Taxonomy" id="670307"/>
    <lineage>
        <taxon>Bacteria</taxon>
        <taxon>Pseudomonadati</taxon>
        <taxon>Pseudomonadota</taxon>
        <taxon>Alphaproteobacteria</taxon>
        <taxon>Hyphomicrobiales</taxon>
        <taxon>Hyphomicrobiaceae</taxon>
        <taxon>Hyphomicrobium</taxon>
    </lineage>
</organism>
<evidence type="ECO:0000256" key="1">
    <source>
        <dbReference type="SAM" id="SignalP"/>
    </source>
</evidence>
<sequence length="112" mass="12250">MAAFLSPLLTTAAAALVLMGSAGLTITQAAPGAGAVAVNQASSDLVRVHDDGYRWRHRRHHRRYYRGQVVGAPFAHVESGRRTIVDAPFVHVYEGRHGTHVVAPFVDLWEPR</sequence>
<dbReference type="RefSeq" id="WP_015598795.1">
    <property type="nucleotide sequence ID" value="NC_021172.1"/>
</dbReference>
<dbReference type="STRING" id="670307.HYPDE_35523"/>
<dbReference type="OrthoDB" id="7933945at2"/>
<keyword evidence="3" id="KW-1185">Reference proteome</keyword>
<feature type="signal peptide" evidence="1">
    <location>
        <begin position="1"/>
        <end position="29"/>
    </location>
</feature>
<name>N0BE35_9HYPH</name>
<dbReference type="KEGG" id="hdt:HYPDE_35523"/>
<accession>N0BE35</accession>
<evidence type="ECO:0000313" key="2">
    <source>
        <dbReference type="EMBL" id="AGK58776.1"/>
    </source>
</evidence>
<dbReference type="EMBL" id="CP005587">
    <property type="protein sequence ID" value="AGK58776.1"/>
    <property type="molecule type" value="Genomic_DNA"/>
</dbReference>
<protein>
    <submittedName>
        <fullName evidence="2">Uncharacterized protein</fullName>
    </submittedName>
</protein>
<reference evidence="2 3" key="1">
    <citation type="journal article" date="2013" name="Genome Announc.">
        <title>Genome sequences for three denitrifying bacterial strains isolated from a uranium- and nitrate-contaminated subsurface environment.</title>
        <authorList>
            <person name="Venkatramanan R."/>
            <person name="Prakash O."/>
            <person name="Woyke T."/>
            <person name="Chain P."/>
            <person name="Goodwin L.A."/>
            <person name="Watson D."/>
            <person name="Brooks S."/>
            <person name="Kostka J.E."/>
            <person name="Green S.J."/>
        </authorList>
    </citation>
    <scope>NUCLEOTIDE SEQUENCE [LARGE SCALE GENOMIC DNA]</scope>
    <source>
        <strain evidence="2 3">1NES1</strain>
    </source>
</reference>